<dbReference type="OrthoDB" id="5830645at2759"/>
<dbReference type="PANTHER" id="PTHR12442:SF45">
    <property type="entry name" value="WD REPEAT PROTEIN"/>
    <property type="match status" value="1"/>
</dbReference>
<dbReference type="GO" id="GO:0005868">
    <property type="term" value="C:cytoplasmic dynein complex"/>
    <property type="evidence" value="ECO:0007669"/>
    <property type="project" value="TreeGrafter"/>
</dbReference>
<dbReference type="InterPro" id="IPR050687">
    <property type="entry name" value="Dynein_IC"/>
</dbReference>
<keyword evidence="3" id="KW-0677">Repeat</keyword>
<evidence type="ECO:0000313" key="4">
    <source>
        <dbReference type="EMBL" id="KJH50726.1"/>
    </source>
</evidence>
<dbReference type="Proteomes" id="UP000053766">
    <property type="component" value="Unassembled WGS sequence"/>
</dbReference>
<dbReference type="EMBL" id="KN716198">
    <property type="protein sequence ID" value="KJH50726.1"/>
    <property type="molecule type" value="Genomic_DNA"/>
</dbReference>
<gene>
    <name evidence="4" type="ORF">DICVIV_03072</name>
</gene>
<dbReference type="STRING" id="29172.A0A0D8Y833"/>
<name>A0A0D8Y833_DICVI</name>
<evidence type="ECO:0000256" key="2">
    <source>
        <dbReference type="ARBA" id="ARBA00022574"/>
    </source>
</evidence>
<dbReference type="SUPFAM" id="SSF50978">
    <property type="entry name" value="WD40 repeat-like"/>
    <property type="match status" value="1"/>
</dbReference>
<proteinExistence type="predicted"/>
<dbReference type="AlphaFoldDB" id="A0A0D8Y833"/>
<protein>
    <recommendedName>
        <fullName evidence="6">WD domain, G-beta repeat protein</fullName>
    </recommendedName>
</protein>
<reference evidence="5" key="2">
    <citation type="journal article" date="2016" name="Sci. Rep.">
        <title>Dictyocaulus viviparus genome, variome and transcriptome elucidate lungworm biology and support future intervention.</title>
        <authorList>
            <person name="McNulty S.N."/>
            <person name="Strube C."/>
            <person name="Rosa B.A."/>
            <person name="Martin J.C."/>
            <person name="Tyagi R."/>
            <person name="Choi Y.J."/>
            <person name="Wang Q."/>
            <person name="Hallsworth Pepin K."/>
            <person name="Zhang X."/>
            <person name="Ozersky P."/>
            <person name="Wilson R.K."/>
            <person name="Sternberg P.W."/>
            <person name="Gasser R.B."/>
            <person name="Mitreva M."/>
        </authorList>
    </citation>
    <scope>NUCLEOTIDE SEQUENCE [LARGE SCALE GENOMIC DNA]</scope>
    <source>
        <strain evidence="5">HannoverDv2000</strain>
    </source>
</reference>
<dbReference type="GO" id="GO:0045504">
    <property type="term" value="F:dynein heavy chain binding"/>
    <property type="evidence" value="ECO:0007669"/>
    <property type="project" value="TreeGrafter"/>
</dbReference>
<keyword evidence="2" id="KW-0853">WD repeat</keyword>
<evidence type="ECO:0000256" key="3">
    <source>
        <dbReference type="ARBA" id="ARBA00022737"/>
    </source>
</evidence>
<evidence type="ECO:0000313" key="5">
    <source>
        <dbReference type="Proteomes" id="UP000053766"/>
    </source>
</evidence>
<dbReference type="Gene3D" id="2.130.10.10">
    <property type="entry name" value="YVTN repeat-like/Quinoprotein amine dehydrogenase"/>
    <property type="match status" value="1"/>
</dbReference>
<dbReference type="GO" id="GO:0010970">
    <property type="term" value="P:transport along microtubule"/>
    <property type="evidence" value="ECO:0007669"/>
    <property type="project" value="TreeGrafter"/>
</dbReference>
<dbReference type="InterPro" id="IPR015943">
    <property type="entry name" value="WD40/YVTN_repeat-like_dom_sf"/>
</dbReference>
<evidence type="ECO:0000256" key="1">
    <source>
        <dbReference type="ARBA" id="ARBA00022490"/>
    </source>
</evidence>
<organism evidence="4 5">
    <name type="scientific">Dictyocaulus viviparus</name>
    <name type="common">Bovine lungworm</name>
    <dbReference type="NCBI Taxonomy" id="29172"/>
    <lineage>
        <taxon>Eukaryota</taxon>
        <taxon>Metazoa</taxon>
        <taxon>Ecdysozoa</taxon>
        <taxon>Nematoda</taxon>
        <taxon>Chromadorea</taxon>
        <taxon>Rhabditida</taxon>
        <taxon>Rhabditina</taxon>
        <taxon>Rhabditomorpha</taxon>
        <taxon>Strongyloidea</taxon>
        <taxon>Metastrongylidae</taxon>
        <taxon>Dictyocaulus</taxon>
    </lineage>
</organism>
<dbReference type="PANTHER" id="PTHR12442">
    <property type="entry name" value="DYNEIN INTERMEDIATE CHAIN"/>
    <property type="match status" value="1"/>
</dbReference>
<dbReference type="InterPro" id="IPR036322">
    <property type="entry name" value="WD40_repeat_dom_sf"/>
</dbReference>
<dbReference type="GO" id="GO:0045503">
    <property type="term" value="F:dynein light chain binding"/>
    <property type="evidence" value="ECO:0007669"/>
    <property type="project" value="TreeGrafter"/>
</dbReference>
<reference evidence="4 5" key="1">
    <citation type="submission" date="2013-11" db="EMBL/GenBank/DDBJ databases">
        <title>Draft genome of the bovine lungworm Dictyocaulus viviparus.</title>
        <authorList>
            <person name="Mitreva M."/>
        </authorList>
    </citation>
    <scope>NUCLEOTIDE SEQUENCE [LARGE SCALE GENOMIC DNA]</scope>
    <source>
        <strain evidence="4 5">HannoverDv2000</strain>
    </source>
</reference>
<keyword evidence="1" id="KW-0963">Cytoplasm</keyword>
<evidence type="ECO:0008006" key="6">
    <source>
        <dbReference type="Google" id="ProtNLM"/>
    </source>
</evidence>
<sequence>MILSTRNFIVSSFVKLIIEEPHVIYAKILSFFKLYQYIMFQSFQLQSLPTLSHYTPSLVIVRNECSMRGTDIGFLCFLSRTNMLSHKGPRVIDSKMNVYGEVLCARLSPFVNSIILVGFSTGSLAIYNIGYSNPIVVLTPPASSRKPVNSVEWSPISSVVFYSIHGHTRLLVWDLSRGHSPQSVNDLYEQTKMHTVMTRIWLHKVDNSSSKGIANLALGLKEGIVEVHSLETAIATKNGSLLDVLSKLNK</sequence>
<keyword evidence="5" id="KW-1185">Reference proteome</keyword>
<accession>A0A0D8Y833</accession>